<name>A0ABS7GPJ5_9HYPH</name>
<comment type="caution">
    <text evidence="1">The sequence shown here is derived from an EMBL/GenBank/DDBJ whole genome shotgun (WGS) entry which is preliminary data.</text>
</comment>
<keyword evidence="2" id="KW-1185">Reference proteome</keyword>
<dbReference type="EMBL" id="JAEUAK010000002">
    <property type="protein sequence ID" value="MBW9051875.1"/>
    <property type="molecule type" value="Genomic_DNA"/>
</dbReference>
<evidence type="ECO:0000313" key="1">
    <source>
        <dbReference type="EMBL" id="MBW9051875.1"/>
    </source>
</evidence>
<proteinExistence type="predicted"/>
<evidence type="ECO:0008006" key="3">
    <source>
        <dbReference type="Google" id="ProtNLM"/>
    </source>
</evidence>
<evidence type="ECO:0000313" key="2">
    <source>
        <dbReference type="Proteomes" id="UP000717752"/>
    </source>
</evidence>
<organism evidence="1 2">
    <name type="scientific">Rhizobium mesosinicum</name>
    <dbReference type="NCBI Taxonomy" id="335017"/>
    <lineage>
        <taxon>Bacteria</taxon>
        <taxon>Pseudomonadati</taxon>
        <taxon>Pseudomonadota</taxon>
        <taxon>Alphaproteobacteria</taxon>
        <taxon>Hyphomicrobiales</taxon>
        <taxon>Rhizobiaceae</taxon>
        <taxon>Rhizobium/Agrobacterium group</taxon>
        <taxon>Rhizobium</taxon>
    </lineage>
</organism>
<accession>A0ABS7GPJ5</accession>
<gene>
    <name evidence="1" type="ORF">JNB85_05535</name>
</gene>
<protein>
    <recommendedName>
        <fullName evidence="3">Nucleotidyltransferase domain-containing protein</fullName>
    </recommendedName>
</protein>
<dbReference type="Proteomes" id="UP000717752">
    <property type="component" value="Unassembled WGS sequence"/>
</dbReference>
<sequence length="110" mass="12751">MLNDYQKEFLDNLILHQVRFLVIGGVARRHYAGGDTVDLDILIDIEEPRDAIEAALLEWKRRYPIHTMLELTPPLALRPMVQMKFPDDVWLIRTGTVTFWKSAPTTALTF</sequence>
<reference evidence="1 2" key="1">
    <citation type="journal article" date="2021" name="MBio">
        <title>Poor Competitiveness of Bradyrhizobium in Pigeon Pea Root Colonization in Indian Soils.</title>
        <authorList>
            <person name="Chalasani D."/>
            <person name="Basu A."/>
            <person name="Pullabhotla S.V.S.R.N."/>
            <person name="Jorrin B."/>
            <person name="Neal A.L."/>
            <person name="Poole P.S."/>
            <person name="Podile A.R."/>
            <person name="Tkacz A."/>
        </authorList>
    </citation>
    <scope>NUCLEOTIDE SEQUENCE [LARGE SCALE GENOMIC DNA]</scope>
    <source>
        <strain evidence="1 2">HU56</strain>
    </source>
</reference>
<dbReference type="RefSeq" id="WP_220333370.1">
    <property type="nucleotide sequence ID" value="NZ_JAEUAK010000002.1"/>
</dbReference>